<dbReference type="PANTHER" id="PTHR43024:SF1">
    <property type="entry name" value="UDP-N-ACETYLMURAMOYL-TRIPEPTIDE--D-ALANYL-D-ALANINE LIGASE"/>
    <property type="match status" value="1"/>
</dbReference>
<feature type="transmembrane region" description="Helical" evidence="4">
    <location>
        <begin position="6"/>
        <end position="26"/>
    </location>
</feature>
<feature type="domain" description="Mur ligase C-terminal" evidence="5">
    <location>
        <begin position="401"/>
        <end position="520"/>
    </location>
</feature>
<gene>
    <name evidence="7" type="ORF">IAD51_05970</name>
</gene>
<evidence type="ECO:0000313" key="8">
    <source>
        <dbReference type="Proteomes" id="UP000824088"/>
    </source>
</evidence>
<dbReference type="Gene3D" id="3.40.1190.10">
    <property type="entry name" value="Mur-like, catalytic domain"/>
    <property type="match status" value="1"/>
</dbReference>
<dbReference type="Pfam" id="PF08245">
    <property type="entry name" value="Mur_ligase_M"/>
    <property type="match status" value="1"/>
</dbReference>
<dbReference type="GO" id="GO:0016881">
    <property type="term" value="F:acid-amino acid ligase activity"/>
    <property type="evidence" value="ECO:0007669"/>
    <property type="project" value="InterPro"/>
</dbReference>
<dbReference type="PANTHER" id="PTHR43024">
    <property type="entry name" value="UDP-N-ACETYLMURAMOYL-TRIPEPTIDE--D-ALANYL-D-ALANINE LIGASE"/>
    <property type="match status" value="1"/>
</dbReference>
<dbReference type="Pfam" id="PF02875">
    <property type="entry name" value="Mur_ligase_C"/>
    <property type="match status" value="1"/>
</dbReference>
<dbReference type="InterPro" id="IPR051046">
    <property type="entry name" value="MurCDEF_CellWall_CoF430Synth"/>
</dbReference>
<keyword evidence="3" id="KW-0067">ATP-binding</keyword>
<keyword evidence="2" id="KW-0547">Nucleotide-binding</keyword>
<keyword evidence="4" id="KW-1133">Transmembrane helix</keyword>
<feature type="transmembrane region" description="Helical" evidence="4">
    <location>
        <begin position="47"/>
        <end position="67"/>
    </location>
</feature>
<dbReference type="InterPro" id="IPR036615">
    <property type="entry name" value="Mur_ligase_C_dom_sf"/>
</dbReference>
<dbReference type="Gene3D" id="3.90.190.20">
    <property type="entry name" value="Mur ligase, C-terminal domain"/>
    <property type="match status" value="1"/>
</dbReference>
<dbReference type="AlphaFoldDB" id="A0A9D1L396"/>
<keyword evidence="1 7" id="KW-0436">Ligase</keyword>
<evidence type="ECO:0000256" key="1">
    <source>
        <dbReference type="ARBA" id="ARBA00022598"/>
    </source>
</evidence>
<dbReference type="SUPFAM" id="SSF53623">
    <property type="entry name" value="MurD-like peptide ligases, catalytic domain"/>
    <property type="match status" value="1"/>
</dbReference>
<feature type="transmembrane region" description="Helical" evidence="4">
    <location>
        <begin position="113"/>
        <end position="133"/>
    </location>
</feature>
<comment type="caution">
    <text evidence="7">The sequence shown here is derived from an EMBL/GenBank/DDBJ whole genome shotgun (WGS) entry which is preliminary data.</text>
</comment>
<evidence type="ECO:0000313" key="7">
    <source>
        <dbReference type="EMBL" id="HIU21757.1"/>
    </source>
</evidence>
<evidence type="ECO:0000259" key="5">
    <source>
        <dbReference type="Pfam" id="PF02875"/>
    </source>
</evidence>
<dbReference type="GO" id="GO:0005524">
    <property type="term" value="F:ATP binding"/>
    <property type="evidence" value="ECO:0007669"/>
    <property type="project" value="UniProtKB-KW"/>
</dbReference>
<dbReference type="Proteomes" id="UP000824088">
    <property type="component" value="Unassembled WGS sequence"/>
</dbReference>
<reference evidence="7" key="1">
    <citation type="submission" date="2020-10" db="EMBL/GenBank/DDBJ databases">
        <authorList>
            <person name="Gilroy R."/>
        </authorList>
    </citation>
    <scope>NUCLEOTIDE SEQUENCE</scope>
    <source>
        <strain evidence="7">1063</strain>
    </source>
</reference>
<organism evidence="7 8">
    <name type="scientific">Candidatus Limadaptatus stercorigallinarum</name>
    <dbReference type="NCBI Taxonomy" id="2840845"/>
    <lineage>
        <taxon>Bacteria</taxon>
        <taxon>Bacillati</taxon>
        <taxon>Bacillota</taxon>
        <taxon>Clostridia</taxon>
        <taxon>Eubacteriales</taxon>
        <taxon>Candidatus Limadaptatus</taxon>
    </lineage>
</organism>
<dbReference type="InterPro" id="IPR036565">
    <property type="entry name" value="Mur-like_cat_sf"/>
</dbReference>
<feature type="domain" description="Mur ligase central" evidence="6">
    <location>
        <begin position="193"/>
        <end position="378"/>
    </location>
</feature>
<dbReference type="SUPFAM" id="SSF53244">
    <property type="entry name" value="MurD-like peptide ligases, peptide-binding domain"/>
    <property type="match status" value="1"/>
</dbReference>
<protein>
    <submittedName>
        <fullName evidence="7">UDP-N-acetylmuramoyl-tripeptide--D-alanyl-D-alanine ligase</fullName>
    </submittedName>
</protein>
<dbReference type="EMBL" id="DVMN01000108">
    <property type="protein sequence ID" value="HIU21757.1"/>
    <property type="molecule type" value="Genomic_DNA"/>
</dbReference>
<proteinExistence type="predicted"/>
<dbReference type="InterPro" id="IPR013221">
    <property type="entry name" value="Mur_ligase_cen"/>
</dbReference>
<sequence length="530" mass="58492">MTLARGDWYFMLFAFVMGVFMARPYLYAVQQDNYRVAEIFKSRRIRSAYVTDLVCILVFGGIWAGCWFLSSRIFWGFLVSLFFCIAEVALYFVEETPKKKKPFRYTKRAVRGLIAVALASSAAVTAAVALLNAQTEDGYLRYLVFFGLSVIFPLLFAAVLSVVNVFERMNNLRYERRARAALRADRDLIRIGITGSFGKTSVKGALAAMLSVRFNVLATPESYNTPMGIAKTVKTLDATHDVFIAEMGARRKGDIGRLMRIVRPSHTLLTGVNDQHLETFGSREAIMREKLKILDVRAEDGVCIVNDSLASVPRIAENRYGNIVLAGRDENSPVRYSDVAVCEDGSVFTLWLYGTRVECTTSLLGVHNIENLTLAAGMAFRFGISPEQIRDVIAEIRPVPHRLQLIEGNGIKIIDDTFNSNPDGARRALEVLSLFSGRKVVVTPGMVELGAEEEAENAALGRMLAQVADAVMLVGGKRARAVGAGLKEGGFCGDVRMYATLEEAEAAFGEVLHVGDVLLLLNDLPDCYDD</sequence>
<reference evidence="7" key="2">
    <citation type="journal article" date="2021" name="PeerJ">
        <title>Extensive microbial diversity within the chicken gut microbiome revealed by metagenomics and culture.</title>
        <authorList>
            <person name="Gilroy R."/>
            <person name="Ravi A."/>
            <person name="Getino M."/>
            <person name="Pursley I."/>
            <person name="Horton D.L."/>
            <person name="Alikhan N.F."/>
            <person name="Baker D."/>
            <person name="Gharbi K."/>
            <person name="Hall N."/>
            <person name="Watson M."/>
            <person name="Adriaenssens E.M."/>
            <person name="Foster-Nyarko E."/>
            <person name="Jarju S."/>
            <person name="Secka A."/>
            <person name="Antonio M."/>
            <person name="Oren A."/>
            <person name="Chaudhuri R.R."/>
            <person name="La Ragione R."/>
            <person name="Hildebrand F."/>
            <person name="Pallen M.J."/>
        </authorList>
    </citation>
    <scope>NUCLEOTIDE SEQUENCE</scope>
    <source>
        <strain evidence="7">1063</strain>
    </source>
</reference>
<keyword evidence="4" id="KW-0812">Transmembrane</keyword>
<feature type="transmembrane region" description="Helical" evidence="4">
    <location>
        <begin position="73"/>
        <end position="93"/>
    </location>
</feature>
<feature type="transmembrane region" description="Helical" evidence="4">
    <location>
        <begin position="139"/>
        <end position="166"/>
    </location>
</feature>
<evidence type="ECO:0000256" key="3">
    <source>
        <dbReference type="ARBA" id="ARBA00022840"/>
    </source>
</evidence>
<keyword evidence="4" id="KW-0472">Membrane</keyword>
<evidence type="ECO:0000256" key="2">
    <source>
        <dbReference type="ARBA" id="ARBA00022741"/>
    </source>
</evidence>
<evidence type="ECO:0000259" key="6">
    <source>
        <dbReference type="Pfam" id="PF08245"/>
    </source>
</evidence>
<dbReference type="InterPro" id="IPR004101">
    <property type="entry name" value="Mur_ligase_C"/>
</dbReference>
<name>A0A9D1L396_9FIRM</name>
<accession>A0A9D1L396</accession>
<evidence type="ECO:0000256" key="4">
    <source>
        <dbReference type="SAM" id="Phobius"/>
    </source>
</evidence>